<sequence>MKQLNTFWMETEPLPFFEISSKLFLFSFIGVIISILALIIVASAMKLNLTIKEIIAQYGAITTPFLALNVLTLLFSLSGTVSVTLLLLGISCFYVLLMVPVLVIYHHGVTGESGAPVFYWSVGTSILILLLSYLFWKWILIERLGELTPLFGIF</sequence>
<keyword evidence="1" id="KW-0472">Membrane</keyword>
<proteinExistence type="predicted"/>
<organism evidence="2 3">
    <name type="scientific">Halobacillus campisalis</name>
    <dbReference type="NCBI Taxonomy" id="435909"/>
    <lineage>
        <taxon>Bacteria</taxon>
        <taxon>Bacillati</taxon>
        <taxon>Bacillota</taxon>
        <taxon>Bacilli</taxon>
        <taxon>Bacillales</taxon>
        <taxon>Bacillaceae</taxon>
        <taxon>Halobacillus</taxon>
    </lineage>
</organism>
<name>A0ABW2K6A9_9BACI</name>
<feature type="transmembrane region" description="Helical" evidence="1">
    <location>
        <begin position="54"/>
        <end position="77"/>
    </location>
</feature>
<feature type="transmembrane region" description="Helical" evidence="1">
    <location>
        <begin position="83"/>
        <end position="105"/>
    </location>
</feature>
<feature type="transmembrane region" description="Helical" evidence="1">
    <location>
        <begin position="23"/>
        <end position="42"/>
    </location>
</feature>
<evidence type="ECO:0000313" key="3">
    <source>
        <dbReference type="Proteomes" id="UP001596494"/>
    </source>
</evidence>
<keyword evidence="3" id="KW-1185">Reference proteome</keyword>
<protein>
    <recommendedName>
        <fullName evidence="4">Yip1 domain-containing protein</fullName>
    </recommendedName>
</protein>
<dbReference type="Proteomes" id="UP001596494">
    <property type="component" value="Unassembled WGS sequence"/>
</dbReference>
<evidence type="ECO:0000256" key="1">
    <source>
        <dbReference type="SAM" id="Phobius"/>
    </source>
</evidence>
<gene>
    <name evidence="2" type="ORF">ACFQMN_12495</name>
</gene>
<reference evidence="3" key="1">
    <citation type="journal article" date="2019" name="Int. J. Syst. Evol. Microbiol.">
        <title>The Global Catalogue of Microorganisms (GCM) 10K type strain sequencing project: providing services to taxonomists for standard genome sequencing and annotation.</title>
        <authorList>
            <consortium name="The Broad Institute Genomics Platform"/>
            <consortium name="The Broad Institute Genome Sequencing Center for Infectious Disease"/>
            <person name="Wu L."/>
            <person name="Ma J."/>
        </authorList>
    </citation>
    <scope>NUCLEOTIDE SEQUENCE [LARGE SCALE GENOMIC DNA]</scope>
    <source>
        <strain evidence="3">CCUG 73951</strain>
    </source>
</reference>
<comment type="caution">
    <text evidence="2">The sequence shown here is derived from an EMBL/GenBank/DDBJ whole genome shotgun (WGS) entry which is preliminary data.</text>
</comment>
<accession>A0ABW2K6A9</accession>
<keyword evidence="1" id="KW-1133">Transmembrane helix</keyword>
<evidence type="ECO:0000313" key="2">
    <source>
        <dbReference type="EMBL" id="MFC7321697.1"/>
    </source>
</evidence>
<feature type="transmembrane region" description="Helical" evidence="1">
    <location>
        <begin position="117"/>
        <end position="136"/>
    </location>
</feature>
<keyword evidence="1" id="KW-0812">Transmembrane</keyword>
<evidence type="ECO:0008006" key="4">
    <source>
        <dbReference type="Google" id="ProtNLM"/>
    </source>
</evidence>
<dbReference type="EMBL" id="JBHTBY010000011">
    <property type="protein sequence ID" value="MFC7321697.1"/>
    <property type="molecule type" value="Genomic_DNA"/>
</dbReference>
<dbReference type="RefSeq" id="WP_289216588.1">
    <property type="nucleotide sequence ID" value="NZ_JAPVRC010000007.1"/>
</dbReference>